<reference evidence="12 13" key="1">
    <citation type="submission" date="2022-01" db="EMBL/GenBank/DDBJ databases">
        <title>Collection of gut derived symbiotic bacterial strains cultured from healthy donors.</title>
        <authorList>
            <person name="Lin H."/>
            <person name="Kohout C."/>
            <person name="Waligurski E."/>
            <person name="Pamer E.G."/>
        </authorList>
    </citation>
    <scope>NUCLEOTIDE SEQUENCE [LARGE SCALE GENOMIC DNA]</scope>
    <source>
        <strain evidence="12 13">DFI.7.58</strain>
    </source>
</reference>
<dbReference type="Proteomes" id="UP001298681">
    <property type="component" value="Unassembled WGS sequence"/>
</dbReference>
<evidence type="ECO:0000256" key="7">
    <source>
        <dbReference type="ARBA" id="ARBA00022989"/>
    </source>
</evidence>
<evidence type="ECO:0000256" key="1">
    <source>
        <dbReference type="ARBA" id="ARBA00004162"/>
    </source>
</evidence>
<dbReference type="InterPro" id="IPR003849">
    <property type="entry name" value="Preprotein_translocase_YajC"/>
</dbReference>
<organism evidence="12 13">
    <name type="scientific">Anaeromassilibacillus senegalensis</name>
    <dbReference type="NCBI Taxonomy" id="1673717"/>
    <lineage>
        <taxon>Bacteria</taxon>
        <taxon>Bacillati</taxon>
        <taxon>Bacillota</taxon>
        <taxon>Clostridia</taxon>
        <taxon>Eubacteriales</taxon>
        <taxon>Acutalibacteraceae</taxon>
        <taxon>Anaeromassilibacillus</taxon>
    </lineage>
</organism>
<name>A0ABS9MJH8_9FIRM</name>
<dbReference type="EMBL" id="JAKNHQ010000009">
    <property type="protein sequence ID" value="MCG4610891.1"/>
    <property type="molecule type" value="Genomic_DNA"/>
</dbReference>
<dbReference type="PRINTS" id="PR01853">
    <property type="entry name" value="YAJCTRNLCASE"/>
</dbReference>
<proteinExistence type="inferred from homology"/>
<evidence type="ECO:0000256" key="9">
    <source>
        <dbReference type="ARBA" id="ARBA00023136"/>
    </source>
</evidence>
<keyword evidence="13" id="KW-1185">Reference proteome</keyword>
<keyword evidence="4" id="KW-1003">Cell membrane</keyword>
<dbReference type="PANTHER" id="PTHR33909">
    <property type="entry name" value="SEC TRANSLOCON ACCESSORY COMPLEX SUBUNIT YAJC"/>
    <property type="match status" value="1"/>
</dbReference>
<keyword evidence="7 11" id="KW-1133">Transmembrane helix</keyword>
<keyword evidence="3" id="KW-0813">Transport</keyword>
<dbReference type="SMART" id="SM01323">
    <property type="entry name" value="YajC"/>
    <property type="match status" value="1"/>
</dbReference>
<evidence type="ECO:0000256" key="4">
    <source>
        <dbReference type="ARBA" id="ARBA00022475"/>
    </source>
</evidence>
<evidence type="ECO:0000313" key="12">
    <source>
        <dbReference type="EMBL" id="MCG4610891.1"/>
    </source>
</evidence>
<gene>
    <name evidence="12" type="primary">yajC</name>
    <name evidence="12" type="ORF">L0P57_08080</name>
</gene>
<comment type="subcellular location">
    <subcellularLocation>
        <location evidence="1">Cell membrane</location>
        <topology evidence="1">Single-pass membrane protein</topology>
    </subcellularLocation>
</comment>
<evidence type="ECO:0000256" key="3">
    <source>
        <dbReference type="ARBA" id="ARBA00022448"/>
    </source>
</evidence>
<comment type="caution">
    <text evidence="12">The sequence shown here is derived from an EMBL/GenBank/DDBJ whole genome shotgun (WGS) entry which is preliminary data.</text>
</comment>
<feature type="compositionally biased region" description="Basic and acidic residues" evidence="10">
    <location>
        <begin position="103"/>
        <end position="120"/>
    </location>
</feature>
<evidence type="ECO:0000256" key="8">
    <source>
        <dbReference type="ARBA" id="ARBA00023010"/>
    </source>
</evidence>
<dbReference type="NCBIfam" id="TIGR00739">
    <property type="entry name" value="yajC"/>
    <property type="match status" value="1"/>
</dbReference>
<sequence length="126" mass="14210">MENFMVLANTTEASSGGSMWTILIFYAVIIVGFYLLLIRPSSKKKKKEEAMRKNAQIGDEITTIGGIVGRIISIKEDTDTVIIETGTDRAKLRVKRWAIGSVDTEHEEPAEKEEKKEKTGKFKFKK</sequence>
<evidence type="ECO:0000313" key="13">
    <source>
        <dbReference type="Proteomes" id="UP001298681"/>
    </source>
</evidence>
<dbReference type="RefSeq" id="WP_087232023.1">
    <property type="nucleotide sequence ID" value="NZ_JAKNHQ010000009.1"/>
</dbReference>
<comment type="similarity">
    <text evidence="2">Belongs to the YajC family.</text>
</comment>
<evidence type="ECO:0000256" key="10">
    <source>
        <dbReference type="SAM" id="MobiDB-lite"/>
    </source>
</evidence>
<protein>
    <submittedName>
        <fullName evidence="12">Preprotein translocase subunit YajC</fullName>
    </submittedName>
</protein>
<dbReference type="Pfam" id="PF02699">
    <property type="entry name" value="YajC"/>
    <property type="match status" value="1"/>
</dbReference>
<keyword evidence="9 11" id="KW-0472">Membrane</keyword>
<feature type="region of interest" description="Disordered" evidence="10">
    <location>
        <begin position="103"/>
        <end position="126"/>
    </location>
</feature>
<evidence type="ECO:0000256" key="11">
    <source>
        <dbReference type="SAM" id="Phobius"/>
    </source>
</evidence>
<evidence type="ECO:0000256" key="6">
    <source>
        <dbReference type="ARBA" id="ARBA00022927"/>
    </source>
</evidence>
<evidence type="ECO:0000256" key="2">
    <source>
        <dbReference type="ARBA" id="ARBA00006742"/>
    </source>
</evidence>
<keyword evidence="6" id="KW-0653">Protein transport</keyword>
<dbReference type="PANTHER" id="PTHR33909:SF1">
    <property type="entry name" value="SEC TRANSLOCON ACCESSORY COMPLEX SUBUNIT YAJC"/>
    <property type="match status" value="1"/>
</dbReference>
<feature type="transmembrane region" description="Helical" evidence="11">
    <location>
        <begin position="20"/>
        <end position="38"/>
    </location>
</feature>
<accession>A0ABS9MJH8</accession>
<keyword evidence="5 11" id="KW-0812">Transmembrane</keyword>
<keyword evidence="8" id="KW-0811">Translocation</keyword>
<evidence type="ECO:0000256" key="5">
    <source>
        <dbReference type="ARBA" id="ARBA00022692"/>
    </source>
</evidence>